<comment type="caution">
    <text evidence="8">The sequence shown here is derived from an EMBL/GenBank/DDBJ whole genome shotgun (WGS) entry which is preliminary data.</text>
</comment>
<evidence type="ECO:0000256" key="3">
    <source>
        <dbReference type="ARBA" id="ARBA00022519"/>
    </source>
</evidence>
<evidence type="ECO:0000256" key="4">
    <source>
        <dbReference type="ARBA" id="ARBA00022679"/>
    </source>
</evidence>
<evidence type="ECO:0000256" key="6">
    <source>
        <dbReference type="ARBA" id="ARBA00023315"/>
    </source>
</evidence>
<comment type="subcellular location">
    <subcellularLocation>
        <location evidence="1">Cell inner membrane</location>
    </subcellularLocation>
</comment>
<dbReference type="PANTHER" id="PTHR30606:SF9">
    <property type="entry name" value="LIPID A BIOSYNTHESIS LAUROYLTRANSFERASE"/>
    <property type="match status" value="1"/>
</dbReference>
<evidence type="ECO:0000256" key="1">
    <source>
        <dbReference type="ARBA" id="ARBA00004533"/>
    </source>
</evidence>
<dbReference type="GO" id="GO:0005886">
    <property type="term" value="C:plasma membrane"/>
    <property type="evidence" value="ECO:0007669"/>
    <property type="project" value="UniProtKB-SubCell"/>
</dbReference>
<dbReference type="PANTHER" id="PTHR30606">
    <property type="entry name" value="LIPID A BIOSYNTHESIS LAUROYL ACYLTRANSFERASE"/>
    <property type="match status" value="1"/>
</dbReference>
<keyword evidence="2" id="KW-1003">Cell membrane</keyword>
<dbReference type="EMBL" id="PDNV01000008">
    <property type="protein sequence ID" value="PLC53455.1"/>
    <property type="molecule type" value="Genomic_DNA"/>
</dbReference>
<reference evidence="8 9" key="1">
    <citation type="submission" date="2017-10" db="EMBL/GenBank/DDBJ databases">
        <title>Two draft genome sequences of Pusillimonas sp. strains isolated from a nitrate- and radionuclide-contaminated groundwater in Russia.</title>
        <authorList>
            <person name="Grouzdev D.S."/>
            <person name="Tourova T.P."/>
            <person name="Goeva M.A."/>
            <person name="Babich T.L."/>
            <person name="Sokolova D.S."/>
            <person name="Abdullin R."/>
            <person name="Poltaraus A.B."/>
            <person name="Toshchakov S.V."/>
            <person name="Nazina T.N."/>
        </authorList>
    </citation>
    <scope>NUCLEOTIDE SEQUENCE [LARGE SCALE GENOMIC DNA]</scope>
    <source>
        <strain evidence="8 9">JR1/69-2-13</strain>
    </source>
</reference>
<keyword evidence="9" id="KW-1185">Reference proteome</keyword>
<evidence type="ECO:0000313" key="8">
    <source>
        <dbReference type="EMBL" id="PLC53455.1"/>
    </source>
</evidence>
<dbReference type="Proteomes" id="UP000234328">
    <property type="component" value="Unassembled WGS sequence"/>
</dbReference>
<keyword evidence="7" id="KW-1133">Transmembrane helix</keyword>
<evidence type="ECO:0000313" key="9">
    <source>
        <dbReference type="Proteomes" id="UP000234328"/>
    </source>
</evidence>
<keyword evidence="6" id="KW-0012">Acyltransferase</keyword>
<protein>
    <submittedName>
        <fullName evidence="8">Glycosyl transferase</fullName>
    </submittedName>
</protein>
<gene>
    <name evidence="8" type="ORF">CR155_14240</name>
</gene>
<dbReference type="GO" id="GO:0009247">
    <property type="term" value="P:glycolipid biosynthetic process"/>
    <property type="evidence" value="ECO:0007669"/>
    <property type="project" value="UniProtKB-ARBA"/>
</dbReference>
<dbReference type="Pfam" id="PF03279">
    <property type="entry name" value="Lip_A_acyltrans"/>
    <property type="match status" value="1"/>
</dbReference>
<evidence type="ECO:0000256" key="7">
    <source>
        <dbReference type="SAM" id="Phobius"/>
    </source>
</evidence>
<dbReference type="InterPro" id="IPR004960">
    <property type="entry name" value="LipA_acyltrans"/>
</dbReference>
<dbReference type="GO" id="GO:0016746">
    <property type="term" value="F:acyltransferase activity"/>
    <property type="evidence" value="ECO:0007669"/>
    <property type="project" value="UniProtKB-KW"/>
</dbReference>
<name>A0A2N4UEM8_9BURK</name>
<evidence type="ECO:0000256" key="5">
    <source>
        <dbReference type="ARBA" id="ARBA00023136"/>
    </source>
</evidence>
<dbReference type="InterPro" id="IPR014548">
    <property type="entry name" value="Ac_Trasf"/>
</dbReference>
<dbReference type="OrthoDB" id="9808633at2"/>
<sequence length="311" mass="35697">MHSPDLDKRHWAQQPERGNLLLMRITAWLSQRLGRRVTAPIVWLAVIYFYVFGRRARRSIAQYQRHLQASTPATRLFPSHAAVYRQYLAFAHALLDKLDCWQGKIDLSALDIVDSNRLHEQMGSGRGQVLVSSHLGNMEICRALARKNSRAVMNILIHDKHARHFNRLLQDAGADNVRLLQVSELDPATMLVLSERIERGEWLVIAGDRIPLHGARTTEVNFLSATAQLPQGPWLLAGLLRCPANLIFCTQHGARFQVTLERLANDITWTRTTRHSQVQLWAQAYADRLAEHCRKAPLQWFNFFPFWSPHA</sequence>
<dbReference type="PIRSF" id="PIRSF028561">
    <property type="entry name" value="Ac_Trasf"/>
    <property type="match status" value="1"/>
</dbReference>
<keyword evidence="3" id="KW-0997">Cell inner membrane</keyword>
<keyword evidence="4 8" id="KW-0808">Transferase</keyword>
<keyword evidence="7" id="KW-0812">Transmembrane</keyword>
<organism evidence="8 9">
    <name type="scientific">Pollutimonas nitritireducens</name>
    <dbReference type="NCBI Taxonomy" id="2045209"/>
    <lineage>
        <taxon>Bacteria</taxon>
        <taxon>Pseudomonadati</taxon>
        <taxon>Pseudomonadota</taxon>
        <taxon>Betaproteobacteria</taxon>
        <taxon>Burkholderiales</taxon>
        <taxon>Alcaligenaceae</taxon>
        <taxon>Pollutimonas</taxon>
    </lineage>
</organism>
<dbReference type="AlphaFoldDB" id="A0A2N4UEM8"/>
<feature type="transmembrane region" description="Helical" evidence="7">
    <location>
        <begin position="33"/>
        <end position="52"/>
    </location>
</feature>
<proteinExistence type="predicted"/>
<accession>A0A2N4UEM8</accession>
<evidence type="ECO:0000256" key="2">
    <source>
        <dbReference type="ARBA" id="ARBA00022475"/>
    </source>
</evidence>
<keyword evidence="5 7" id="KW-0472">Membrane</keyword>